<proteinExistence type="predicted"/>
<accession>A0A0H3CUJ0</accession>
<dbReference type="EnsemblBacteria" id="ADF64325">
    <property type="protein sequence ID" value="ADF64325"/>
    <property type="gene ID" value="ECL_04798"/>
</dbReference>
<name>A0A0H3CUJ0_ENTCC</name>
<reference evidence="1 2" key="1">
    <citation type="journal article" date="2010" name="J. Bacteriol.">
        <title>Complete genome sequence of Enterobacter cloacae subsp. cloacae type strain ATCC 13047.</title>
        <authorList>
            <person name="Ren Y."/>
            <person name="Ren Y."/>
            <person name="Zhou Z."/>
            <person name="Guo X."/>
            <person name="Li Y."/>
            <person name="Feng L."/>
            <person name="Wang L."/>
        </authorList>
    </citation>
    <scope>NUCLEOTIDE SEQUENCE [LARGE SCALE GENOMIC DNA]</scope>
    <source>
        <strain evidence="2">ATCC 13047 / DSM 30054 / NBRC 13535 / NCTC 10005 / WDCM 00083 / NCDC 279-56</strain>
    </source>
</reference>
<dbReference type="Proteomes" id="UP000002363">
    <property type="component" value="Chromosome"/>
</dbReference>
<keyword evidence="2" id="KW-1185">Reference proteome</keyword>
<dbReference type="eggNOG" id="ENOG5032MNM">
    <property type="taxonomic scope" value="Bacteria"/>
</dbReference>
<gene>
    <name evidence="1" type="ordered locus">ECL_04798</name>
</gene>
<dbReference type="KEGG" id="enc:ECL_04798"/>
<sequence length="148" mass="16624">MTTTLSFSHSLFTTPFDHTTDFTEQADNCARFVDVLVECDDPTQKMALCGRLSACLTLLQPTLLEPVPEYLKASLTVDDLPLDVPVFEPEVDQLGRYCQLLTQMLLAHSLSESDERVAGDLLQELVRFFSDTLKAPRWLRTTEGTVLL</sequence>
<protein>
    <submittedName>
        <fullName evidence="1">Uncharacterized protein</fullName>
    </submittedName>
</protein>
<dbReference type="OrthoDB" id="6577511at2"/>
<organism evidence="1 2">
    <name type="scientific">Enterobacter cloacae subsp. cloacae (strain ATCC 13047 / DSM 30054 / NBRC 13535 / NCTC 10005 / WDCM 00083 / NCDC 279-56)</name>
    <dbReference type="NCBI Taxonomy" id="716541"/>
    <lineage>
        <taxon>Bacteria</taxon>
        <taxon>Pseudomonadati</taxon>
        <taxon>Pseudomonadota</taxon>
        <taxon>Gammaproteobacteria</taxon>
        <taxon>Enterobacterales</taxon>
        <taxon>Enterobacteriaceae</taxon>
        <taxon>Enterobacter</taxon>
        <taxon>Enterobacter cloacae complex</taxon>
    </lineage>
</organism>
<dbReference type="HOGENOM" id="CLU_115330_1_0_6"/>
<evidence type="ECO:0000313" key="2">
    <source>
        <dbReference type="Proteomes" id="UP000002363"/>
    </source>
</evidence>
<dbReference type="EMBL" id="CP001918">
    <property type="protein sequence ID" value="ADF64325.1"/>
    <property type="molecule type" value="Genomic_DNA"/>
</dbReference>
<evidence type="ECO:0000313" key="1">
    <source>
        <dbReference type="EMBL" id="ADF64325.1"/>
    </source>
</evidence>
<dbReference type="PATRIC" id="fig|716541.4.peg.4942"/>
<dbReference type="RefSeq" id="WP_013099115.1">
    <property type="nucleotide sequence ID" value="NC_014121.1"/>
</dbReference>
<dbReference type="AlphaFoldDB" id="A0A0H3CUJ0"/>